<feature type="compositionally biased region" description="Basic and acidic residues" evidence="1">
    <location>
        <begin position="298"/>
        <end position="308"/>
    </location>
</feature>
<reference evidence="2" key="1">
    <citation type="submission" date="2021-12" db="EMBL/GenBank/DDBJ databases">
        <authorList>
            <person name="Martin H S."/>
        </authorList>
    </citation>
    <scope>NUCLEOTIDE SEQUENCE</scope>
</reference>
<dbReference type="OrthoDB" id="7294464at2759"/>
<organism evidence="2 3">
    <name type="scientific">Brenthis ino</name>
    <name type="common">lesser marbled fritillary</name>
    <dbReference type="NCBI Taxonomy" id="405034"/>
    <lineage>
        <taxon>Eukaryota</taxon>
        <taxon>Metazoa</taxon>
        <taxon>Ecdysozoa</taxon>
        <taxon>Arthropoda</taxon>
        <taxon>Hexapoda</taxon>
        <taxon>Insecta</taxon>
        <taxon>Pterygota</taxon>
        <taxon>Neoptera</taxon>
        <taxon>Endopterygota</taxon>
        <taxon>Lepidoptera</taxon>
        <taxon>Glossata</taxon>
        <taxon>Ditrysia</taxon>
        <taxon>Papilionoidea</taxon>
        <taxon>Nymphalidae</taxon>
        <taxon>Heliconiinae</taxon>
        <taxon>Argynnini</taxon>
        <taxon>Brenthis</taxon>
    </lineage>
</organism>
<sequence>MAHKSPTTSVKSREMIGGDQFSQRREVFEKHDTVFLPLPSPTSVTPTYKEVEPIITTNHGITTSNFKRNTSGYSSMRETRSEDRQHDYRPRKYSDNFTSELNQSDDVDYRYSMAERNRRLSKLRRDFLKSNLHEPGENTLQRGGVRASLPTTNTVSAIRYKVENFNIHKFPFAEPYATPTPTRRVVVDLGSPNGEENEGEEVKEKSKHQSLPNNSKPGSPIIDPQKLYEELVKRYSPQRKPVDWTLPPTRPKVVGSVPKSTSSAADSVDSIDRKDPEIDDVFEKKGENNSEANNNENSEQKPVEEIKPNVEILHNGEVGGNKNPNNDSTNKTNDSKISLSELEENDYVPELSNVKPQLRRESIKKPPVDKIVDLTIPALIEKMTAEGENNHKPEGKKVKRKRSFIDKLLGRNKGVKREK</sequence>
<feature type="compositionally biased region" description="Basic and acidic residues" evidence="1">
    <location>
        <begin position="270"/>
        <end position="288"/>
    </location>
</feature>
<feature type="compositionally biased region" description="Polar residues" evidence="1">
    <location>
        <begin position="59"/>
        <end position="76"/>
    </location>
</feature>
<protein>
    <submittedName>
        <fullName evidence="2">Uncharacterized protein</fullName>
    </submittedName>
</protein>
<feature type="compositionally biased region" description="Basic and acidic residues" evidence="1">
    <location>
        <begin position="11"/>
        <end position="24"/>
    </location>
</feature>
<evidence type="ECO:0000256" key="1">
    <source>
        <dbReference type="SAM" id="MobiDB-lite"/>
    </source>
</evidence>
<feature type="non-terminal residue" evidence="2">
    <location>
        <position position="419"/>
    </location>
</feature>
<dbReference type="AlphaFoldDB" id="A0A8J9YGW9"/>
<feature type="region of interest" description="Disordered" evidence="1">
    <location>
        <begin position="184"/>
        <end position="223"/>
    </location>
</feature>
<proteinExistence type="predicted"/>
<feature type="region of interest" description="Disordered" evidence="1">
    <location>
        <begin position="59"/>
        <end position="99"/>
    </location>
</feature>
<evidence type="ECO:0000313" key="3">
    <source>
        <dbReference type="Proteomes" id="UP000838878"/>
    </source>
</evidence>
<accession>A0A8J9YGW9</accession>
<feature type="compositionally biased region" description="Basic and acidic residues" evidence="1">
    <location>
        <begin position="77"/>
        <end position="94"/>
    </location>
</feature>
<evidence type="ECO:0000313" key="2">
    <source>
        <dbReference type="EMBL" id="CAH0731949.1"/>
    </source>
</evidence>
<dbReference type="Proteomes" id="UP000838878">
    <property type="component" value="Chromosome 9"/>
</dbReference>
<gene>
    <name evidence="2" type="ORF">BINO364_LOCUS16711</name>
</gene>
<feature type="compositionally biased region" description="Polar residues" evidence="1">
    <location>
        <begin position="322"/>
        <end position="338"/>
    </location>
</feature>
<feature type="region of interest" description="Disordered" evidence="1">
    <location>
        <begin position="384"/>
        <end position="419"/>
    </location>
</feature>
<keyword evidence="3" id="KW-1185">Reference proteome</keyword>
<feature type="compositionally biased region" description="Polar residues" evidence="1">
    <location>
        <begin position="1"/>
        <end position="10"/>
    </location>
</feature>
<feature type="region of interest" description="Disordered" evidence="1">
    <location>
        <begin position="240"/>
        <end position="344"/>
    </location>
</feature>
<feature type="compositionally biased region" description="Basic and acidic residues" evidence="1">
    <location>
        <begin position="384"/>
        <end position="396"/>
    </location>
</feature>
<name>A0A8J9YGW9_9NEOP</name>
<feature type="region of interest" description="Disordered" evidence="1">
    <location>
        <begin position="1"/>
        <end position="24"/>
    </location>
</feature>
<feature type="compositionally biased region" description="Basic and acidic residues" evidence="1">
    <location>
        <begin position="403"/>
        <end position="419"/>
    </location>
</feature>
<dbReference type="EMBL" id="OV170229">
    <property type="protein sequence ID" value="CAH0731949.1"/>
    <property type="molecule type" value="Genomic_DNA"/>
</dbReference>